<reference evidence="3 4" key="1">
    <citation type="submission" date="2019-08" db="EMBL/GenBank/DDBJ databases">
        <authorList>
            <person name="Luo N."/>
        </authorList>
    </citation>
    <scope>NUCLEOTIDE SEQUENCE [LARGE SCALE GENOMIC DNA]</scope>
    <source>
        <strain evidence="3 4">NCIMB 9442</strain>
    </source>
</reference>
<dbReference type="PANTHER" id="PTHR47618:SF1">
    <property type="entry name" value="BIFUNCTIONAL OLIGORIBONUCLEASE AND PAP PHOSPHATASE NRNA"/>
    <property type="match status" value="1"/>
</dbReference>
<keyword evidence="4" id="KW-1185">Reference proteome</keyword>
<organism evidence="3 4">
    <name type="scientific">Nitratidesulfovibrio oxamicus</name>
    <dbReference type="NCBI Taxonomy" id="32016"/>
    <lineage>
        <taxon>Bacteria</taxon>
        <taxon>Pseudomonadati</taxon>
        <taxon>Thermodesulfobacteriota</taxon>
        <taxon>Desulfovibrionia</taxon>
        <taxon>Desulfovibrionales</taxon>
        <taxon>Desulfovibrionaceae</taxon>
        <taxon>Nitratidesulfovibrio</taxon>
    </lineage>
</organism>
<gene>
    <name evidence="3" type="ORF">FVW20_12595</name>
</gene>
<evidence type="ECO:0000259" key="2">
    <source>
        <dbReference type="Pfam" id="PF01368"/>
    </source>
</evidence>
<comment type="caution">
    <text evidence="3">The sequence shown here is derived from an EMBL/GenBank/DDBJ whole genome shotgun (WGS) entry which is preliminary data.</text>
</comment>
<dbReference type="Proteomes" id="UP001194469">
    <property type="component" value="Unassembled WGS sequence"/>
</dbReference>
<dbReference type="InterPro" id="IPR001667">
    <property type="entry name" value="DDH_dom"/>
</dbReference>
<dbReference type="InterPro" id="IPR051319">
    <property type="entry name" value="Oligoribo/pAp-PDE_c-di-AMP_PDE"/>
</dbReference>
<dbReference type="EMBL" id="VRYY01000386">
    <property type="protein sequence ID" value="MBG3877826.1"/>
    <property type="molecule type" value="Genomic_DNA"/>
</dbReference>
<dbReference type="PANTHER" id="PTHR47618">
    <property type="entry name" value="BIFUNCTIONAL OLIGORIBONUCLEASE AND PAP PHOSPHATASE NRNA"/>
    <property type="match status" value="1"/>
</dbReference>
<dbReference type="Gene3D" id="3.90.1640.10">
    <property type="entry name" value="inorganic pyrophosphatase (n-terminal core)"/>
    <property type="match status" value="1"/>
</dbReference>
<accession>A0ABS0J5X6</accession>
<evidence type="ECO:0000256" key="1">
    <source>
        <dbReference type="SAM" id="MobiDB-lite"/>
    </source>
</evidence>
<dbReference type="InterPro" id="IPR038763">
    <property type="entry name" value="DHH_sf"/>
</dbReference>
<sequence>MSYFRKLETRLTHLQELFDRAERWLIVINADPDAMASALALKRIMIHRVDDVAIARVNEITRPDNLAMARYLRIPMVKLTPTLAAQFDRFAVVDSQPHHHPSFKDLSFSLVIDHHPLVEEHPVVADYKEIRNEYGATSTIMTEYLYNLGIRPGKLLATALQFGIKTDTASFERAFHDVDMRAYRYLTKFADHTLLSRIVRSEFRLHWLDYFSRAFISMHKLGTGQYVYVGEVENPDILVVIADFFMRVHEIRWAAVCGVYRDTIVVILRGDGMGRDLGRYASLQFGDVGSAGGHRAMARAEIPLTAAEGRNVEFFIYKRLLAPRKKMRAKPDQKPDAKPPAGSVAGAESAPGQKTAQKAVPQGERKSEQKAPAALPAGTSVALPEGTSGMASAAPTGGTSAAPTGAAAAAVASRVTLGDKQPPGDR</sequence>
<evidence type="ECO:0000313" key="4">
    <source>
        <dbReference type="Proteomes" id="UP001194469"/>
    </source>
</evidence>
<proteinExistence type="predicted"/>
<evidence type="ECO:0000313" key="3">
    <source>
        <dbReference type="EMBL" id="MBG3877826.1"/>
    </source>
</evidence>
<feature type="compositionally biased region" description="Low complexity" evidence="1">
    <location>
        <begin position="386"/>
        <end position="413"/>
    </location>
</feature>
<feature type="domain" description="DDH" evidence="2">
    <location>
        <begin position="27"/>
        <end position="162"/>
    </location>
</feature>
<protein>
    <submittedName>
        <fullName evidence="3">Phosphoesterase</fullName>
    </submittedName>
</protein>
<feature type="region of interest" description="Disordered" evidence="1">
    <location>
        <begin position="326"/>
        <end position="426"/>
    </location>
</feature>
<name>A0ABS0J5X6_9BACT</name>
<dbReference type="Pfam" id="PF01368">
    <property type="entry name" value="DHH"/>
    <property type="match status" value="1"/>
</dbReference>
<dbReference type="SUPFAM" id="SSF64182">
    <property type="entry name" value="DHH phosphoesterases"/>
    <property type="match status" value="1"/>
</dbReference>